<keyword evidence="6 9" id="KW-0573">Peptidoglycan synthesis</keyword>
<feature type="domain" description="Mur ligase central" evidence="12">
    <location>
        <begin position="116"/>
        <end position="298"/>
    </location>
</feature>
<keyword evidence="14" id="KW-1185">Reference proteome</keyword>
<comment type="cofactor">
    <cofactor evidence="9">
        <name>Mg(2+)</name>
        <dbReference type="ChEBI" id="CHEBI:18420"/>
    </cofactor>
</comment>
<evidence type="ECO:0000256" key="4">
    <source>
        <dbReference type="ARBA" id="ARBA00022840"/>
    </source>
</evidence>
<dbReference type="HAMAP" id="MF_02020">
    <property type="entry name" value="Mpl"/>
    <property type="match status" value="1"/>
</dbReference>
<keyword evidence="7 9" id="KW-0131">Cell cycle</keyword>
<name>A0ABP8I6U1_9BURK</name>
<comment type="pathway">
    <text evidence="9">Cell wall biogenesis; peptidoglycan recycling.</text>
</comment>
<keyword evidence="9" id="KW-0460">Magnesium</keyword>
<feature type="domain" description="Mur ligase N-terminal catalytic" evidence="10">
    <location>
        <begin position="2"/>
        <end position="106"/>
    </location>
</feature>
<dbReference type="PANTHER" id="PTHR43445">
    <property type="entry name" value="UDP-N-ACETYLMURAMATE--L-ALANINE LIGASE-RELATED"/>
    <property type="match status" value="1"/>
</dbReference>
<evidence type="ECO:0000256" key="5">
    <source>
        <dbReference type="ARBA" id="ARBA00022960"/>
    </source>
</evidence>
<dbReference type="Gene3D" id="3.90.190.20">
    <property type="entry name" value="Mur ligase, C-terminal domain"/>
    <property type="match status" value="1"/>
</dbReference>
<dbReference type="InterPro" id="IPR004101">
    <property type="entry name" value="Mur_ligase_C"/>
</dbReference>
<dbReference type="Pfam" id="PF01225">
    <property type="entry name" value="Mur_ligase"/>
    <property type="match status" value="1"/>
</dbReference>
<protein>
    <recommendedName>
        <fullName evidence="9">UDP-N-acetylmuramate--L-alanyl-gamma-D-glutamyl-meso-2,6-diaminoheptandioate ligase</fullName>
        <ecNumber evidence="9">6.3.2.45</ecNumber>
    </recommendedName>
    <alternativeName>
        <fullName evidence="9">Murein peptide ligase</fullName>
    </alternativeName>
    <alternativeName>
        <fullName evidence="9">UDP-N-acetylmuramate:L-alanyl-gamma-D-glutamyl-meso-diaminopimelate ligase</fullName>
    </alternativeName>
</protein>
<proteinExistence type="inferred from homology"/>
<evidence type="ECO:0000259" key="11">
    <source>
        <dbReference type="Pfam" id="PF02875"/>
    </source>
</evidence>
<evidence type="ECO:0000256" key="1">
    <source>
        <dbReference type="ARBA" id="ARBA00022598"/>
    </source>
</evidence>
<dbReference type="PANTHER" id="PTHR43445:SF5">
    <property type="entry name" value="UDP-N-ACETYLMURAMATE--L-ALANYL-GAMMA-D-GLUTAMYL-MESO-2,6-DIAMINOHEPTANDIOATE LIGASE"/>
    <property type="match status" value="1"/>
</dbReference>
<keyword evidence="8 9" id="KW-0961">Cell wall biogenesis/degradation</keyword>
<evidence type="ECO:0000256" key="3">
    <source>
        <dbReference type="ARBA" id="ARBA00022741"/>
    </source>
</evidence>
<evidence type="ECO:0000256" key="8">
    <source>
        <dbReference type="ARBA" id="ARBA00023316"/>
    </source>
</evidence>
<dbReference type="NCBIfam" id="TIGR01081">
    <property type="entry name" value="mpl"/>
    <property type="match status" value="1"/>
</dbReference>
<keyword evidence="1 9" id="KW-0436">Ligase</keyword>
<comment type="similarity">
    <text evidence="9">Belongs to the MurCDEF family. Mpl subfamily.</text>
</comment>
<dbReference type="Pfam" id="PF02875">
    <property type="entry name" value="Mur_ligase_C"/>
    <property type="match status" value="1"/>
</dbReference>
<feature type="binding site" evidence="9">
    <location>
        <begin position="118"/>
        <end position="124"/>
    </location>
    <ligand>
        <name>ATP</name>
        <dbReference type="ChEBI" id="CHEBI:30616"/>
    </ligand>
</feature>
<dbReference type="InterPro" id="IPR050061">
    <property type="entry name" value="MurCDEF_pg_biosynth"/>
</dbReference>
<dbReference type="SUPFAM" id="SSF53623">
    <property type="entry name" value="MurD-like peptide ligases, catalytic domain"/>
    <property type="match status" value="1"/>
</dbReference>
<reference evidence="14" key="1">
    <citation type="journal article" date="2019" name="Int. J. Syst. Evol. Microbiol.">
        <title>The Global Catalogue of Microorganisms (GCM) 10K type strain sequencing project: providing services to taxonomists for standard genome sequencing and annotation.</title>
        <authorList>
            <consortium name="The Broad Institute Genomics Platform"/>
            <consortium name="The Broad Institute Genome Sequencing Center for Infectious Disease"/>
            <person name="Wu L."/>
            <person name="Ma J."/>
        </authorList>
    </citation>
    <scope>NUCLEOTIDE SEQUENCE [LARGE SCALE GENOMIC DNA]</scope>
    <source>
        <strain evidence="14">JCM 17804</strain>
    </source>
</reference>
<dbReference type="InterPro" id="IPR013221">
    <property type="entry name" value="Mur_ligase_cen"/>
</dbReference>
<evidence type="ECO:0000313" key="14">
    <source>
        <dbReference type="Proteomes" id="UP001500975"/>
    </source>
</evidence>
<dbReference type="SUPFAM" id="SSF53244">
    <property type="entry name" value="MurD-like peptide ligases, peptide-binding domain"/>
    <property type="match status" value="1"/>
</dbReference>
<sequence length="467" mass="50005">MHIHILGICGTFMGGLAALAREAGHRVTGCDAGVYPPMSDQLRALGIELIEGYGADQMALAPDVFVIGNVVSRARLADGTPKFPLMEAILDAGASYTSGPQWLAEQVLQGRHVLAVAGTHGKTTTTSMLAWILERAGRAPGFLVGGVPLDFGVSARLGAGAQRLFVIEADEYDTAFFDKRSKFVHYRPRTAVLNNLEFDHADIFESLAAIERQFHHLVRTVPASGRVVVNATEDSLQRVLAQGCWSELARFGGHGEWQAQGSHDAFDVLRQGQVVGRVEWPLSGLHNQMNALAAIAAAEHVGVAPTEAAVALGSFRNVRRRMELRGTVQRPGGAITVYDDFAHHPTAIHTTLEGLRKKLDADGRRSERILAAFEPRSNTMKLGTMAAQLPWSLEQANLAFCHSGGLDWDAAAALAPMGERARMAGAIEPLVAQIVAAARSGDHIVCMSNGGFGGIHEKLLSALRAAQ</sequence>
<evidence type="ECO:0000256" key="9">
    <source>
        <dbReference type="HAMAP-Rule" id="MF_02020"/>
    </source>
</evidence>
<evidence type="ECO:0000256" key="2">
    <source>
        <dbReference type="ARBA" id="ARBA00022618"/>
    </source>
</evidence>
<dbReference type="InterPro" id="IPR000713">
    <property type="entry name" value="Mur_ligase_N"/>
</dbReference>
<organism evidence="13 14">
    <name type="scientific">Variovorax defluvii</name>
    <dbReference type="NCBI Taxonomy" id="913761"/>
    <lineage>
        <taxon>Bacteria</taxon>
        <taxon>Pseudomonadati</taxon>
        <taxon>Pseudomonadota</taxon>
        <taxon>Betaproteobacteria</taxon>
        <taxon>Burkholderiales</taxon>
        <taxon>Comamonadaceae</taxon>
        <taxon>Variovorax</taxon>
    </lineage>
</organism>
<evidence type="ECO:0000256" key="7">
    <source>
        <dbReference type="ARBA" id="ARBA00023306"/>
    </source>
</evidence>
<dbReference type="Pfam" id="PF08245">
    <property type="entry name" value="Mur_ligase_M"/>
    <property type="match status" value="1"/>
</dbReference>
<dbReference type="EC" id="6.3.2.45" evidence="9"/>
<dbReference type="InterPro" id="IPR036615">
    <property type="entry name" value="Mur_ligase_C_dom_sf"/>
</dbReference>
<evidence type="ECO:0000256" key="6">
    <source>
        <dbReference type="ARBA" id="ARBA00022984"/>
    </source>
</evidence>
<dbReference type="GO" id="GO:0016874">
    <property type="term" value="F:ligase activity"/>
    <property type="evidence" value="ECO:0007669"/>
    <property type="project" value="UniProtKB-KW"/>
</dbReference>
<evidence type="ECO:0000259" key="10">
    <source>
        <dbReference type="Pfam" id="PF01225"/>
    </source>
</evidence>
<gene>
    <name evidence="9 13" type="primary">mpl</name>
    <name evidence="13" type="ORF">GCM10023165_41360</name>
</gene>
<dbReference type="Gene3D" id="3.40.50.720">
    <property type="entry name" value="NAD(P)-binding Rossmann-like Domain"/>
    <property type="match status" value="1"/>
</dbReference>
<evidence type="ECO:0000313" key="13">
    <source>
        <dbReference type="EMBL" id="GAA4352312.1"/>
    </source>
</evidence>
<keyword evidence="2 9" id="KW-0132">Cell division</keyword>
<comment type="catalytic activity">
    <reaction evidence="9">
        <text>UDP-N-acetyl-alpha-D-muramate + L-alanyl-gamma-D-glutamyl-meso-2,6-diaminopimelate + ATP = UDP-N-acetyl-alpha-D-muramoyl-L-alanyl-gamma-D-glutamyl-meso-2,6-diaminopimelate + ADP + phosphate + H(+)</text>
        <dbReference type="Rhea" id="RHEA:29563"/>
        <dbReference type="ChEBI" id="CHEBI:15378"/>
        <dbReference type="ChEBI" id="CHEBI:30616"/>
        <dbReference type="ChEBI" id="CHEBI:43474"/>
        <dbReference type="ChEBI" id="CHEBI:61401"/>
        <dbReference type="ChEBI" id="CHEBI:70757"/>
        <dbReference type="ChEBI" id="CHEBI:83905"/>
        <dbReference type="ChEBI" id="CHEBI:456216"/>
        <dbReference type="EC" id="6.3.2.45"/>
    </reaction>
</comment>
<dbReference type="InterPro" id="IPR036565">
    <property type="entry name" value="Mur-like_cat_sf"/>
</dbReference>
<accession>A0ABP8I6U1</accession>
<dbReference type="SUPFAM" id="SSF51984">
    <property type="entry name" value="MurCD N-terminal domain"/>
    <property type="match status" value="1"/>
</dbReference>
<dbReference type="RefSeq" id="WP_345540287.1">
    <property type="nucleotide sequence ID" value="NZ_BAABGJ010000076.1"/>
</dbReference>
<comment type="function">
    <text evidence="9">Reutilizes the intact tripeptide L-alanyl-gamma-D-glutamyl-meso-diaminopimelate by linking it to UDP-N-acetylmuramate.</text>
</comment>
<keyword evidence="3 9" id="KW-0547">Nucleotide-binding</keyword>
<keyword evidence="4 9" id="KW-0067">ATP-binding</keyword>
<dbReference type="InterPro" id="IPR005757">
    <property type="entry name" value="Mpl"/>
</dbReference>
<keyword evidence="5 9" id="KW-0133">Cell shape</keyword>
<comment type="caution">
    <text evidence="13">The sequence shown here is derived from an EMBL/GenBank/DDBJ whole genome shotgun (WGS) entry which is preliminary data.</text>
</comment>
<feature type="domain" description="Mur ligase C-terminal" evidence="11">
    <location>
        <begin position="320"/>
        <end position="450"/>
    </location>
</feature>
<dbReference type="Gene3D" id="3.40.1190.10">
    <property type="entry name" value="Mur-like, catalytic domain"/>
    <property type="match status" value="1"/>
</dbReference>
<dbReference type="Proteomes" id="UP001500975">
    <property type="component" value="Unassembled WGS sequence"/>
</dbReference>
<evidence type="ECO:0000259" key="12">
    <source>
        <dbReference type="Pfam" id="PF08245"/>
    </source>
</evidence>
<dbReference type="EMBL" id="BAABGJ010000076">
    <property type="protein sequence ID" value="GAA4352312.1"/>
    <property type="molecule type" value="Genomic_DNA"/>
</dbReference>